<proteinExistence type="predicted"/>
<dbReference type="Proteomes" id="UP000434580">
    <property type="component" value="Unassembled WGS sequence"/>
</dbReference>
<reference evidence="1 2" key="1">
    <citation type="submission" date="2019-11" db="EMBL/GenBank/DDBJ databases">
        <authorList>
            <person name="Holert J."/>
        </authorList>
    </citation>
    <scope>NUCLEOTIDE SEQUENCE [LARGE SCALE GENOMIC DNA]</scope>
    <source>
        <strain evidence="1">BC5_2</strain>
    </source>
</reference>
<accession>A0A5S9Q6J1</accession>
<sequence>MGTVTPETSVDIAKESVFVVGVSPENYRVMFWPGSLSERGFWPSSMRNAVLYANPEGGYVVGKAKIGDIVALTMTRIVSDKSDIYGVDYGACEGSETIVFKVPARKVIYITDIAYKWSEDGLLTKYSDGYEKAKIYIDSKFPKLKNRLEKWEYSMQPTSRPCKTEIYIPVQI</sequence>
<name>A0A5S9Q6J1_9GAMM</name>
<evidence type="ECO:0000313" key="2">
    <source>
        <dbReference type="Proteomes" id="UP000434580"/>
    </source>
</evidence>
<dbReference type="AlphaFoldDB" id="A0A5S9Q6J1"/>
<protein>
    <submittedName>
        <fullName evidence="1">Uncharacterized protein</fullName>
    </submittedName>
</protein>
<dbReference type="EMBL" id="CACSII010000016">
    <property type="protein sequence ID" value="CAA0109291.1"/>
    <property type="molecule type" value="Genomic_DNA"/>
</dbReference>
<evidence type="ECO:0000313" key="1">
    <source>
        <dbReference type="EMBL" id="CAA0109291.1"/>
    </source>
</evidence>
<gene>
    <name evidence="1" type="ORF">DPBNPPHM_01271</name>
</gene>
<organism evidence="1 2">
    <name type="scientific">BD1-7 clade bacterium</name>
    <dbReference type="NCBI Taxonomy" id="2029982"/>
    <lineage>
        <taxon>Bacteria</taxon>
        <taxon>Pseudomonadati</taxon>
        <taxon>Pseudomonadota</taxon>
        <taxon>Gammaproteobacteria</taxon>
        <taxon>Cellvibrionales</taxon>
        <taxon>Spongiibacteraceae</taxon>
        <taxon>BD1-7 clade</taxon>
    </lineage>
</organism>